<keyword evidence="2" id="KW-1185">Reference proteome</keyword>
<organism evidence="1 2">
    <name type="scientific">Taxus chinensis</name>
    <name type="common">Chinese yew</name>
    <name type="synonym">Taxus wallichiana var. chinensis</name>
    <dbReference type="NCBI Taxonomy" id="29808"/>
    <lineage>
        <taxon>Eukaryota</taxon>
        <taxon>Viridiplantae</taxon>
        <taxon>Streptophyta</taxon>
        <taxon>Embryophyta</taxon>
        <taxon>Tracheophyta</taxon>
        <taxon>Spermatophyta</taxon>
        <taxon>Pinopsida</taxon>
        <taxon>Pinidae</taxon>
        <taxon>Conifers II</taxon>
        <taxon>Cupressales</taxon>
        <taxon>Taxaceae</taxon>
        <taxon>Taxus</taxon>
    </lineage>
</organism>
<evidence type="ECO:0000313" key="1">
    <source>
        <dbReference type="EMBL" id="KAH9301540.1"/>
    </source>
</evidence>
<comment type="caution">
    <text evidence="1">The sequence shown here is derived from an EMBL/GenBank/DDBJ whole genome shotgun (WGS) entry which is preliminary data.</text>
</comment>
<reference evidence="1 2" key="1">
    <citation type="journal article" date="2021" name="Nat. Plants">
        <title>The Taxus genome provides insights into paclitaxel biosynthesis.</title>
        <authorList>
            <person name="Xiong X."/>
            <person name="Gou J."/>
            <person name="Liao Q."/>
            <person name="Li Y."/>
            <person name="Zhou Q."/>
            <person name="Bi G."/>
            <person name="Li C."/>
            <person name="Du R."/>
            <person name="Wang X."/>
            <person name="Sun T."/>
            <person name="Guo L."/>
            <person name="Liang H."/>
            <person name="Lu P."/>
            <person name="Wu Y."/>
            <person name="Zhang Z."/>
            <person name="Ro D.K."/>
            <person name="Shang Y."/>
            <person name="Huang S."/>
            <person name="Yan J."/>
        </authorList>
    </citation>
    <scope>NUCLEOTIDE SEQUENCE [LARGE SCALE GENOMIC DNA]</scope>
    <source>
        <strain evidence="1">Ta-2019</strain>
    </source>
</reference>
<dbReference type="EMBL" id="JAHRHJ020000009">
    <property type="protein sequence ID" value="KAH9301540.1"/>
    <property type="molecule type" value="Genomic_DNA"/>
</dbReference>
<protein>
    <submittedName>
        <fullName evidence="1">Uncharacterized protein</fullName>
    </submittedName>
</protein>
<evidence type="ECO:0000313" key="2">
    <source>
        <dbReference type="Proteomes" id="UP000824469"/>
    </source>
</evidence>
<gene>
    <name evidence="1" type="ORF">KI387_013123</name>
</gene>
<feature type="non-terminal residue" evidence="1">
    <location>
        <position position="173"/>
    </location>
</feature>
<sequence>FVFKIVKGVYLKRGQRAQKQKKLHNVERVMYIGYASTFCIHVHLFRKLLLRNTSTCLEAPPLAQYDRMGQSLWSLTTTPINALCKEFLQPLNTSSLSKTCNPGRLLENANNLILRSKNFVHAFEQIKQTVHTITADETVLKFPGLSASPHRLSRGCKALDGTMLGFQSFADPS</sequence>
<name>A0AA38FGK8_TAXCH</name>
<proteinExistence type="predicted"/>
<accession>A0AA38FGK8</accession>
<dbReference type="Proteomes" id="UP000824469">
    <property type="component" value="Unassembled WGS sequence"/>
</dbReference>
<dbReference type="AlphaFoldDB" id="A0AA38FGK8"/>
<feature type="non-terminal residue" evidence="1">
    <location>
        <position position="1"/>
    </location>
</feature>